<organism evidence="2">
    <name type="scientific">marine sediment metagenome</name>
    <dbReference type="NCBI Taxonomy" id="412755"/>
    <lineage>
        <taxon>unclassified sequences</taxon>
        <taxon>metagenomes</taxon>
        <taxon>ecological metagenomes</taxon>
    </lineage>
</organism>
<dbReference type="EMBL" id="BART01013163">
    <property type="protein sequence ID" value="GAG89082.1"/>
    <property type="molecule type" value="Genomic_DNA"/>
</dbReference>
<proteinExistence type="predicted"/>
<sequence length="58" mass="6959">MGIDWVRVEENPKKKHSVEGKILLEFRTKNKDLEQRLNELVKELEKIAEDLEITKRKL</sequence>
<evidence type="ECO:0000313" key="2">
    <source>
        <dbReference type="EMBL" id="GAG89082.1"/>
    </source>
</evidence>
<reference evidence="2" key="1">
    <citation type="journal article" date="2014" name="Front. Microbiol.">
        <title>High frequency of phylogenetically diverse reductive dehalogenase-homologous genes in deep subseafloor sedimentary metagenomes.</title>
        <authorList>
            <person name="Kawai M."/>
            <person name="Futagami T."/>
            <person name="Toyoda A."/>
            <person name="Takaki Y."/>
            <person name="Nishi S."/>
            <person name="Hori S."/>
            <person name="Arai W."/>
            <person name="Tsubouchi T."/>
            <person name="Morono Y."/>
            <person name="Uchiyama I."/>
            <person name="Ito T."/>
            <person name="Fujiyama A."/>
            <person name="Inagaki F."/>
            <person name="Takami H."/>
        </authorList>
    </citation>
    <scope>NUCLEOTIDE SEQUENCE</scope>
    <source>
        <strain evidence="2">Expedition CK06-06</strain>
    </source>
</reference>
<feature type="coiled-coil region" evidence="1">
    <location>
        <begin position="23"/>
        <end position="57"/>
    </location>
</feature>
<gene>
    <name evidence="2" type="ORF">S01H4_27077</name>
</gene>
<name>X1C717_9ZZZZ</name>
<accession>X1C717</accession>
<feature type="non-terminal residue" evidence="2">
    <location>
        <position position="58"/>
    </location>
</feature>
<keyword evidence="1" id="KW-0175">Coiled coil</keyword>
<evidence type="ECO:0000256" key="1">
    <source>
        <dbReference type="SAM" id="Coils"/>
    </source>
</evidence>
<comment type="caution">
    <text evidence="2">The sequence shown here is derived from an EMBL/GenBank/DDBJ whole genome shotgun (WGS) entry which is preliminary data.</text>
</comment>
<dbReference type="AlphaFoldDB" id="X1C717"/>
<protein>
    <submittedName>
        <fullName evidence="2">Uncharacterized protein</fullName>
    </submittedName>
</protein>